<evidence type="ECO:0008006" key="4">
    <source>
        <dbReference type="Google" id="ProtNLM"/>
    </source>
</evidence>
<sequence length="220" mass="24344">MKGLFPTAQLGAHYLNANNNNNHHNNHIRHVPGHTPSRHHNNNQDIVMLCSKCGESIEPSGMTSRTWLAVTTNCICILLMYGAAYVVKDLEHDYRSAVSSAAGTAIKKPILISLAVFLFCAVSHLVIAHDIVGMSLRRMLFWGTNVGAAGAASAIILCTICFPHLRAGRWLMAMHFAMWGWTVALSAVYVFEALRLHRMPKKESECTEARNEKAAFVMTE</sequence>
<evidence type="ECO:0000313" key="2">
    <source>
        <dbReference type="EMBL" id="EMF12931.1"/>
    </source>
</evidence>
<protein>
    <recommendedName>
        <fullName evidence="4">Transmembrane protein</fullName>
    </recommendedName>
</protein>
<feature type="transmembrane region" description="Helical" evidence="1">
    <location>
        <begin position="171"/>
        <end position="191"/>
    </location>
</feature>
<evidence type="ECO:0000313" key="3">
    <source>
        <dbReference type="Proteomes" id="UP000016931"/>
    </source>
</evidence>
<proteinExistence type="predicted"/>
<keyword evidence="1" id="KW-1133">Transmembrane helix</keyword>
<dbReference type="EMBL" id="KB456264">
    <property type="protein sequence ID" value="EMF12931.1"/>
    <property type="molecule type" value="Genomic_DNA"/>
</dbReference>
<dbReference type="GeneID" id="27898478"/>
<accession>M3BXZ8</accession>
<feature type="transmembrane region" description="Helical" evidence="1">
    <location>
        <begin position="140"/>
        <end position="165"/>
    </location>
</feature>
<feature type="transmembrane region" description="Helical" evidence="1">
    <location>
        <begin position="67"/>
        <end position="87"/>
    </location>
</feature>
<organism evidence="2 3">
    <name type="scientific">Sphaerulina musiva (strain SO2202)</name>
    <name type="common">Poplar stem canker fungus</name>
    <name type="synonym">Septoria musiva</name>
    <dbReference type="NCBI Taxonomy" id="692275"/>
    <lineage>
        <taxon>Eukaryota</taxon>
        <taxon>Fungi</taxon>
        <taxon>Dikarya</taxon>
        <taxon>Ascomycota</taxon>
        <taxon>Pezizomycotina</taxon>
        <taxon>Dothideomycetes</taxon>
        <taxon>Dothideomycetidae</taxon>
        <taxon>Mycosphaerellales</taxon>
        <taxon>Mycosphaerellaceae</taxon>
        <taxon>Sphaerulina</taxon>
    </lineage>
</organism>
<dbReference type="HOGENOM" id="CLU_1256726_0_0_1"/>
<feature type="transmembrane region" description="Helical" evidence="1">
    <location>
        <begin position="110"/>
        <end position="128"/>
    </location>
</feature>
<dbReference type="AlphaFoldDB" id="M3BXZ8"/>
<keyword evidence="1" id="KW-0472">Membrane</keyword>
<dbReference type="OrthoDB" id="10605237at2759"/>
<gene>
    <name evidence="2" type="ORF">SEPMUDRAFT_117474</name>
</gene>
<reference evidence="2 3" key="1">
    <citation type="journal article" date="2012" name="PLoS Pathog.">
        <title>Diverse lifestyles and strategies of plant pathogenesis encoded in the genomes of eighteen Dothideomycetes fungi.</title>
        <authorList>
            <person name="Ohm R.A."/>
            <person name="Feau N."/>
            <person name="Henrissat B."/>
            <person name="Schoch C.L."/>
            <person name="Horwitz B.A."/>
            <person name="Barry K.W."/>
            <person name="Condon B.J."/>
            <person name="Copeland A.C."/>
            <person name="Dhillon B."/>
            <person name="Glaser F."/>
            <person name="Hesse C.N."/>
            <person name="Kosti I."/>
            <person name="LaButti K."/>
            <person name="Lindquist E.A."/>
            <person name="Lucas S."/>
            <person name="Salamov A.A."/>
            <person name="Bradshaw R.E."/>
            <person name="Ciuffetti L."/>
            <person name="Hamelin R.C."/>
            <person name="Kema G.H.J."/>
            <person name="Lawrence C."/>
            <person name="Scott J.A."/>
            <person name="Spatafora J.W."/>
            <person name="Turgeon B.G."/>
            <person name="de Wit P.J.G.M."/>
            <person name="Zhong S."/>
            <person name="Goodwin S.B."/>
            <person name="Grigoriev I.V."/>
        </authorList>
    </citation>
    <scope>NUCLEOTIDE SEQUENCE [LARGE SCALE GENOMIC DNA]</scope>
    <source>
        <strain evidence="2 3">SO2202</strain>
    </source>
</reference>
<keyword evidence="3" id="KW-1185">Reference proteome</keyword>
<dbReference type="RefSeq" id="XP_016761052.1">
    <property type="nucleotide sequence ID" value="XM_016901341.1"/>
</dbReference>
<dbReference type="Proteomes" id="UP000016931">
    <property type="component" value="Unassembled WGS sequence"/>
</dbReference>
<evidence type="ECO:0000256" key="1">
    <source>
        <dbReference type="SAM" id="Phobius"/>
    </source>
</evidence>
<keyword evidence="1" id="KW-0812">Transmembrane</keyword>
<name>M3BXZ8_SPHMS</name>